<proteinExistence type="inferred from homology"/>
<name>A0A7H0DGY6_9ASTE</name>
<dbReference type="Pfam" id="PF00796">
    <property type="entry name" value="PSI_8"/>
    <property type="match status" value="1"/>
</dbReference>
<protein>
    <recommendedName>
        <fullName evidence="4">Photosystem I reaction center subunit VIII</fullName>
    </recommendedName>
</protein>
<dbReference type="SUPFAM" id="SSF81540">
    <property type="entry name" value="Subunit VIII of photosystem I reaction centre, PsaI"/>
    <property type="match status" value="1"/>
</dbReference>
<dbReference type="GeneID" id="62631237"/>
<comment type="function">
    <text evidence="1">May help in the organization of the PsaL subunit.</text>
</comment>
<evidence type="ECO:0000256" key="2">
    <source>
        <dbReference type="ARBA" id="ARBA00004581"/>
    </source>
</evidence>
<evidence type="ECO:0000256" key="10">
    <source>
        <dbReference type="ARBA" id="ARBA00023136"/>
    </source>
</evidence>
<keyword evidence="6 11" id="KW-0812">Transmembrane</keyword>
<dbReference type="AlphaFoldDB" id="A0A7H0DGY6"/>
<gene>
    <name evidence="12" type="primary">psaI</name>
</gene>
<comment type="subcellular location">
    <subcellularLocation>
        <location evidence="2">Plastid</location>
        <location evidence="2">Chloroplast thylakoid membrane</location>
        <topology evidence="2">Single-pass membrane protein</topology>
    </subcellularLocation>
</comment>
<evidence type="ECO:0000256" key="6">
    <source>
        <dbReference type="ARBA" id="ARBA00022692"/>
    </source>
</evidence>
<keyword evidence="7" id="KW-0603">Photosystem I</keyword>
<evidence type="ECO:0000313" key="12">
    <source>
        <dbReference type="EMBL" id="QNP08596.1"/>
    </source>
</evidence>
<feature type="transmembrane region" description="Helical" evidence="11">
    <location>
        <begin position="6"/>
        <end position="26"/>
    </location>
</feature>
<dbReference type="EMBL" id="MN464180">
    <property type="protein sequence ID" value="QNP08596.1"/>
    <property type="molecule type" value="Genomic_DNA"/>
</dbReference>
<dbReference type="GO" id="GO:0009535">
    <property type="term" value="C:chloroplast thylakoid membrane"/>
    <property type="evidence" value="ECO:0007669"/>
    <property type="project" value="UniProtKB-SubCell"/>
</dbReference>
<evidence type="ECO:0000256" key="5">
    <source>
        <dbReference type="ARBA" id="ARBA00022531"/>
    </source>
</evidence>
<evidence type="ECO:0000256" key="8">
    <source>
        <dbReference type="ARBA" id="ARBA00022989"/>
    </source>
</evidence>
<keyword evidence="8 11" id="KW-1133">Transmembrane helix</keyword>
<dbReference type="InterPro" id="IPR001302">
    <property type="entry name" value="PSI_PsaI"/>
</dbReference>
<evidence type="ECO:0000256" key="3">
    <source>
        <dbReference type="ARBA" id="ARBA00005252"/>
    </source>
</evidence>
<keyword evidence="5" id="KW-0602">Photosynthesis</keyword>
<evidence type="ECO:0000256" key="7">
    <source>
        <dbReference type="ARBA" id="ARBA00022836"/>
    </source>
</evidence>
<dbReference type="InterPro" id="IPR036357">
    <property type="entry name" value="PSI_PsaI_sf"/>
</dbReference>
<keyword evidence="12" id="KW-0934">Plastid</keyword>
<keyword evidence="9" id="KW-0793">Thylakoid</keyword>
<sequence>MSDFPSLFIPLVGLVLPAIATFYLFITIQEK</sequence>
<evidence type="ECO:0000256" key="11">
    <source>
        <dbReference type="SAM" id="Phobius"/>
    </source>
</evidence>
<dbReference type="GO" id="GO:0015979">
    <property type="term" value="P:photosynthesis"/>
    <property type="evidence" value="ECO:0007669"/>
    <property type="project" value="UniProtKB-KW"/>
</dbReference>
<reference evidence="12" key="1">
    <citation type="journal article" date="2020" name="Bot. J. Linn. Soc.">
        <title>Reconstructing plastome evolution across the phylogenetic backbone of the parasitic plant genus Cuscuta (Convolvulaceae).</title>
        <authorList>
            <person name="Banerjee A."/>
            <person name="Stefanovic S."/>
        </authorList>
    </citation>
    <scope>NUCLEOTIDE SEQUENCE</scope>
</reference>
<evidence type="ECO:0000256" key="9">
    <source>
        <dbReference type="ARBA" id="ARBA00023078"/>
    </source>
</evidence>
<keyword evidence="10 11" id="KW-0472">Membrane</keyword>
<accession>A0A7H0DGY6</accession>
<organism evidence="12">
    <name type="scientific">Cuscuta approximata</name>
    <dbReference type="NCBI Taxonomy" id="184478"/>
    <lineage>
        <taxon>Eukaryota</taxon>
        <taxon>Viridiplantae</taxon>
        <taxon>Streptophyta</taxon>
        <taxon>Embryophyta</taxon>
        <taxon>Tracheophyta</taxon>
        <taxon>Spermatophyta</taxon>
        <taxon>Magnoliopsida</taxon>
        <taxon>eudicotyledons</taxon>
        <taxon>Gunneridae</taxon>
        <taxon>Pentapetalae</taxon>
        <taxon>asterids</taxon>
        <taxon>lamiids</taxon>
        <taxon>Solanales</taxon>
        <taxon>Convolvulaceae</taxon>
        <taxon>Cuscuteae</taxon>
        <taxon>Cuscuta</taxon>
        <taxon>Cuscuta subgen. Cuscuta</taxon>
    </lineage>
</organism>
<comment type="similarity">
    <text evidence="3">Belongs to the PsaI family.</text>
</comment>
<dbReference type="RefSeq" id="YP_009994443.1">
    <property type="nucleotide sequence ID" value="NC_052871.1"/>
</dbReference>
<evidence type="ECO:0000256" key="1">
    <source>
        <dbReference type="ARBA" id="ARBA00003541"/>
    </source>
</evidence>
<evidence type="ECO:0000256" key="4">
    <source>
        <dbReference type="ARBA" id="ARBA00019929"/>
    </source>
</evidence>
<dbReference type="GO" id="GO:0009522">
    <property type="term" value="C:photosystem I"/>
    <property type="evidence" value="ECO:0007669"/>
    <property type="project" value="UniProtKB-KW"/>
</dbReference>
<geneLocation type="plastid" evidence="12"/>